<dbReference type="GO" id="GO:0016679">
    <property type="term" value="F:oxidoreductase activity, acting on diphenols and related substances as donors"/>
    <property type="evidence" value="ECO:0007669"/>
    <property type="project" value="TreeGrafter"/>
</dbReference>
<keyword evidence="7 8" id="KW-0472">Membrane</keyword>
<dbReference type="EMBL" id="CP007142">
    <property type="protein sequence ID" value="AJQ97392.1"/>
    <property type="molecule type" value="Genomic_DNA"/>
</dbReference>
<keyword evidence="8" id="KW-0285">Flavoprotein</keyword>
<evidence type="ECO:0000259" key="9">
    <source>
        <dbReference type="Pfam" id="PF01794"/>
    </source>
</evidence>
<dbReference type="PANTHER" id="PTHR36964">
    <property type="entry name" value="PROTEIN-METHIONINE-SULFOXIDE REDUCTASE HEME-BINDING SUBUNIT MSRQ"/>
    <property type="match status" value="1"/>
</dbReference>
<comment type="function">
    <text evidence="8">Part of the MsrPQ system that repairs oxidized periplasmic proteins containing methionine sulfoxide residues (Met-O), using respiratory chain electrons. Thus protects these proteins from oxidative-stress damage caused by reactive species of oxygen and chlorine generated by the host defense mechanisms. MsrPQ is essential for the maintenance of envelope integrity under bleach stress, rescuing a wide series of structurally unrelated periplasmic proteins from methionine oxidation. MsrQ provides electrons for reduction to the reductase catalytic subunit MsrP, using the quinone pool of the respiratory chain.</text>
</comment>
<keyword evidence="5 8" id="KW-1133">Transmembrane helix</keyword>
<evidence type="ECO:0000256" key="5">
    <source>
        <dbReference type="ARBA" id="ARBA00022989"/>
    </source>
</evidence>
<dbReference type="InterPro" id="IPR022837">
    <property type="entry name" value="MsrQ-like"/>
</dbReference>
<dbReference type="OrthoDB" id="9788328at2"/>
<keyword evidence="2 8" id="KW-0813">Transport</keyword>
<dbReference type="RefSeq" id="WP_044619145.1">
    <property type="nucleotide sequence ID" value="NZ_CP007142.1"/>
</dbReference>
<dbReference type="InterPro" id="IPR013130">
    <property type="entry name" value="Fe3_Rdtase_TM_dom"/>
</dbReference>
<dbReference type="HOGENOM" id="CLU_080662_0_1_6"/>
<keyword evidence="11" id="KW-1185">Reference proteome</keyword>
<dbReference type="GO" id="GO:0009055">
    <property type="term" value="F:electron transfer activity"/>
    <property type="evidence" value="ECO:0007669"/>
    <property type="project" value="UniProtKB-UniRule"/>
</dbReference>
<protein>
    <recommendedName>
        <fullName evidence="8">Protein-methionine-sulfoxide reductase heme-binding subunit MsrQ</fullName>
    </recommendedName>
    <alternativeName>
        <fullName evidence="8">Flavocytochrome MsrQ</fullName>
    </alternativeName>
</protein>
<dbReference type="Pfam" id="PF01794">
    <property type="entry name" value="Ferric_reduct"/>
    <property type="match status" value="1"/>
</dbReference>
<feature type="domain" description="Ferric oxidoreductase" evidence="9">
    <location>
        <begin position="51"/>
        <end position="163"/>
    </location>
</feature>
<feature type="transmembrane region" description="Helical" evidence="8">
    <location>
        <begin position="118"/>
        <end position="139"/>
    </location>
</feature>
<feature type="transmembrane region" description="Helical" evidence="8">
    <location>
        <begin position="180"/>
        <end position="200"/>
    </location>
</feature>
<comment type="cofactor">
    <cofactor evidence="8">
        <name>heme b</name>
        <dbReference type="ChEBI" id="CHEBI:60344"/>
    </cofactor>
    <text evidence="8">Binds 1 heme b (iron(II)-protoporphyrin IX) group per subunit.</text>
</comment>
<feature type="transmembrane region" description="Helical" evidence="8">
    <location>
        <begin position="151"/>
        <end position="168"/>
    </location>
</feature>
<evidence type="ECO:0000256" key="4">
    <source>
        <dbReference type="ARBA" id="ARBA00022692"/>
    </source>
</evidence>
<evidence type="ECO:0000256" key="7">
    <source>
        <dbReference type="ARBA" id="ARBA00023136"/>
    </source>
</evidence>
<reference evidence="10 11" key="1">
    <citation type="submission" date="2014-01" db="EMBL/GenBank/DDBJ databases">
        <title>Full genme sequencing of cellulolytic bacterium Gynuella sunshinyii YC6258T gen. nov., sp. nov.</title>
        <authorList>
            <person name="Khan H."/>
            <person name="Chung E.J."/>
            <person name="Chung Y.R."/>
        </authorList>
    </citation>
    <scope>NUCLEOTIDE SEQUENCE [LARGE SCALE GENOMIC DNA]</scope>
    <source>
        <strain evidence="10 11">YC6258</strain>
    </source>
</reference>
<dbReference type="PANTHER" id="PTHR36964:SF1">
    <property type="entry name" value="PROTEIN-METHIONINE-SULFOXIDE REDUCTASE HEME-BINDING SUBUNIT MSRQ"/>
    <property type="match status" value="1"/>
</dbReference>
<gene>
    <name evidence="8" type="primary">msrQ</name>
    <name evidence="10" type="ORF">YC6258_05362</name>
</gene>
<keyword evidence="8" id="KW-0288">FMN</keyword>
<evidence type="ECO:0000313" key="10">
    <source>
        <dbReference type="EMBL" id="AJQ97392.1"/>
    </source>
</evidence>
<keyword evidence="3 8" id="KW-0349">Heme</keyword>
<name>A0A0C5VRX5_9GAMM</name>
<dbReference type="HAMAP" id="MF_01207">
    <property type="entry name" value="MsrQ"/>
    <property type="match status" value="1"/>
</dbReference>
<dbReference type="GO" id="GO:0005886">
    <property type="term" value="C:plasma membrane"/>
    <property type="evidence" value="ECO:0007669"/>
    <property type="project" value="UniProtKB-SubCell"/>
</dbReference>
<dbReference type="GO" id="GO:0020037">
    <property type="term" value="F:heme binding"/>
    <property type="evidence" value="ECO:0007669"/>
    <property type="project" value="UniProtKB-UniRule"/>
</dbReference>
<comment type="caution">
    <text evidence="8">Lacks conserved residue(s) required for the propagation of feature annotation.</text>
</comment>
<feature type="transmembrane region" description="Helical" evidence="8">
    <location>
        <begin position="82"/>
        <end position="106"/>
    </location>
</feature>
<proteinExistence type="inferred from homology"/>
<feature type="transmembrane region" description="Helical" evidence="8">
    <location>
        <begin position="49"/>
        <end position="70"/>
    </location>
</feature>
<comment type="similarity">
    <text evidence="8">Belongs to the MsrQ family.</text>
</comment>
<dbReference type="GO" id="GO:0010181">
    <property type="term" value="F:FMN binding"/>
    <property type="evidence" value="ECO:0007669"/>
    <property type="project" value="UniProtKB-UniRule"/>
</dbReference>
<evidence type="ECO:0000256" key="3">
    <source>
        <dbReference type="ARBA" id="ARBA00022617"/>
    </source>
</evidence>
<evidence type="ECO:0000313" key="11">
    <source>
        <dbReference type="Proteomes" id="UP000032266"/>
    </source>
</evidence>
<dbReference type="KEGG" id="gsn:YC6258_05362"/>
<keyword evidence="6 8" id="KW-0408">Iron</keyword>
<comment type="cofactor">
    <cofactor evidence="8">
        <name>FMN</name>
        <dbReference type="ChEBI" id="CHEBI:58210"/>
    </cofactor>
    <text evidence="8">Binds 1 FMN per subunit.</text>
</comment>
<keyword evidence="4 8" id="KW-0812">Transmembrane</keyword>
<dbReference type="GO" id="GO:0030091">
    <property type="term" value="P:protein repair"/>
    <property type="evidence" value="ECO:0007669"/>
    <property type="project" value="UniProtKB-UniRule"/>
</dbReference>
<dbReference type="Proteomes" id="UP000032266">
    <property type="component" value="Chromosome"/>
</dbReference>
<sequence>MLKSRWVKALLHIALLLPLLEECWQIWLLVNGMPNRLGPDPGKVILEDLATVAIWLLLLGLAITPAKQIFRINDLMRFRRMVGLYAFTYALLHLLSYLAFILGWDFSALWEDIIKRPYIIVGTLSLVILAALAATSYKAAMRFLGKRWKKLHQLVYPAVLLAILHEWWQAKEAFNEPLLHLVIASALLGYRLVLFFNKAFSGIKNQQSLRQTARKNS</sequence>
<organism evidence="10 11">
    <name type="scientific">Gynuella sunshinyii YC6258</name>
    <dbReference type="NCBI Taxonomy" id="1445510"/>
    <lineage>
        <taxon>Bacteria</taxon>
        <taxon>Pseudomonadati</taxon>
        <taxon>Pseudomonadota</taxon>
        <taxon>Gammaproteobacteria</taxon>
        <taxon>Oceanospirillales</taxon>
        <taxon>Saccharospirillaceae</taxon>
        <taxon>Gynuella</taxon>
    </lineage>
</organism>
<dbReference type="AlphaFoldDB" id="A0A0C5VRX5"/>
<comment type="subunit">
    <text evidence="8">Heterodimer of a catalytic subunit (MsrP) and a heme-binding subunit (MsrQ).</text>
</comment>
<keyword evidence="8" id="KW-0479">Metal-binding</keyword>
<evidence type="ECO:0000256" key="1">
    <source>
        <dbReference type="ARBA" id="ARBA00004141"/>
    </source>
</evidence>
<evidence type="ECO:0000256" key="6">
    <source>
        <dbReference type="ARBA" id="ARBA00023004"/>
    </source>
</evidence>
<evidence type="ECO:0000256" key="8">
    <source>
        <dbReference type="HAMAP-Rule" id="MF_01207"/>
    </source>
</evidence>
<evidence type="ECO:0000256" key="2">
    <source>
        <dbReference type="ARBA" id="ARBA00022448"/>
    </source>
</evidence>
<keyword evidence="8" id="KW-0249">Electron transport</keyword>
<keyword evidence="8" id="KW-1003">Cell membrane</keyword>
<dbReference type="STRING" id="1445510.YC6258_05362"/>
<dbReference type="GO" id="GO:0046872">
    <property type="term" value="F:metal ion binding"/>
    <property type="evidence" value="ECO:0007669"/>
    <property type="project" value="UniProtKB-KW"/>
</dbReference>
<comment type="subcellular location">
    <subcellularLocation>
        <location evidence="8">Cell membrane</location>
        <topology evidence="8">Multi-pass membrane protein</topology>
    </subcellularLocation>
    <subcellularLocation>
        <location evidence="1">Membrane</location>
        <topology evidence="1">Multi-pass membrane protein</topology>
    </subcellularLocation>
</comment>
<accession>A0A0C5VRX5</accession>